<gene>
    <name evidence="1" type="ORF">PSI23_17565</name>
</gene>
<reference evidence="1 2" key="1">
    <citation type="submission" date="2023-02" db="EMBL/GenBank/DDBJ databases">
        <title>Entomopathogenic bacteria.</title>
        <authorList>
            <person name="Machado R.A."/>
        </authorList>
    </citation>
    <scope>NUCLEOTIDE SEQUENCE [LARGE SCALE GENOMIC DNA]</scope>
    <source>
        <strain evidence="1 2">XENO-10</strain>
    </source>
</reference>
<dbReference type="RefSeq" id="WP_273556297.1">
    <property type="nucleotide sequence ID" value="NZ_JAQRFI010000055.1"/>
</dbReference>
<comment type="caution">
    <text evidence="1">The sequence shown here is derived from an EMBL/GenBank/DDBJ whole genome shotgun (WGS) entry which is preliminary data.</text>
</comment>
<keyword evidence="2" id="KW-1185">Reference proteome</keyword>
<dbReference type="Proteomes" id="UP001217178">
    <property type="component" value="Unassembled WGS sequence"/>
</dbReference>
<keyword evidence="1" id="KW-0251">Elongation factor</keyword>
<keyword evidence="1" id="KW-0648">Protein biosynthesis</keyword>
<name>A0ABT5LMI5_9GAMM</name>
<proteinExistence type="predicted"/>
<evidence type="ECO:0000313" key="2">
    <source>
        <dbReference type="Proteomes" id="UP001217178"/>
    </source>
</evidence>
<accession>A0ABT5LMI5</accession>
<dbReference type="GO" id="GO:0003746">
    <property type="term" value="F:translation elongation factor activity"/>
    <property type="evidence" value="ECO:0007669"/>
    <property type="project" value="UniProtKB-KW"/>
</dbReference>
<protein>
    <submittedName>
        <fullName evidence="1">Transcription elongation factor GreA</fullName>
    </submittedName>
</protein>
<organism evidence="1 2">
    <name type="scientific">Xenorhabdus yunnanensis</name>
    <dbReference type="NCBI Taxonomy" id="3025878"/>
    <lineage>
        <taxon>Bacteria</taxon>
        <taxon>Pseudomonadati</taxon>
        <taxon>Pseudomonadota</taxon>
        <taxon>Gammaproteobacteria</taxon>
        <taxon>Enterobacterales</taxon>
        <taxon>Morganellaceae</taxon>
        <taxon>Xenorhabdus</taxon>
    </lineage>
</organism>
<evidence type="ECO:0000313" key="1">
    <source>
        <dbReference type="EMBL" id="MDC9591044.1"/>
    </source>
</evidence>
<sequence length="55" mass="6038">MIEYTNVPKTVAAVIAAGKASLAELDTVYGVEDMWTMLEIIQVDNHNARVMQGDN</sequence>
<dbReference type="EMBL" id="JAQRFI010000055">
    <property type="protein sequence ID" value="MDC9591044.1"/>
    <property type="molecule type" value="Genomic_DNA"/>
</dbReference>